<proteinExistence type="predicted"/>
<dbReference type="PANTHER" id="PTHR35883:SF1">
    <property type="entry name" value="CALMODULIN-BINDING PROTEIN CAM-BP15-RELATED"/>
    <property type="match status" value="1"/>
</dbReference>
<dbReference type="RefSeq" id="XP_020434998.1">
    <property type="nucleotide sequence ID" value="XM_020574584.1"/>
</dbReference>
<keyword evidence="4" id="KW-1185">Reference proteome</keyword>
<evidence type="ECO:0000313" key="3">
    <source>
        <dbReference type="EMBL" id="EFA82881.1"/>
    </source>
</evidence>
<name>D3B6B1_HETP5</name>
<feature type="chain" id="PRO_5003042239" description="BP74 N-terminal domain-containing protein" evidence="1">
    <location>
        <begin position="21"/>
        <end position="131"/>
    </location>
</feature>
<accession>D3B6B1</accession>
<feature type="signal peptide" evidence="1">
    <location>
        <begin position="1"/>
        <end position="20"/>
    </location>
</feature>
<dbReference type="InParanoid" id="D3B6B1"/>
<dbReference type="EMBL" id="ADBJ01000017">
    <property type="protein sequence ID" value="EFA82881.1"/>
    <property type="molecule type" value="Genomic_DNA"/>
</dbReference>
<dbReference type="GeneID" id="31359146"/>
<evidence type="ECO:0000313" key="4">
    <source>
        <dbReference type="Proteomes" id="UP000001396"/>
    </source>
</evidence>
<keyword evidence="1" id="KW-0732">Signal</keyword>
<dbReference type="InterPro" id="IPR056422">
    <property type="entry name" value="BP74_N"/>
</dbReference>
<dbReference type="AlphaFoldDB" id="D3B6B1"/>
<organism evidence="3 4">
    <name type="scientific">Heterostelium pallidum (strain ATCC 26659 / Pp 5 / PN500)</name>
    <name type="common">Cellular slime mold</name>
    <name type="synonym">Polysphondylium pallidum</name>
    <dbReference type="NCBI Taxonomy" id="670386"/>
    <lineage>
        <taxon>Eukaryota</taxon>
        <taxon>Amoebozoa</taxon>
        <taxon>Evosea</taxon>
        <taxon>Eumycetozoa</taxon>
        <taxon>Dictyostelia</taxon>
        <taxon>Acytosteliales</taxon>
        <taxon>Acytosteliaceae</taxon>
        <taxon>Heterostelium</taxon>
    </lineage>
</organism>
<dbReference type="PANTHER" id="PTHR35883">
    <property type="entry name" value="CYCLIC AMP-INDUCIBLE PROTEIN BP74-RELATED"/>
    <property type="match status" value="1"/>
</dbReference>
<dbReference type="Pfam" id="PF23621">
    <property type="entry name" value="BP74_N"/>
    <property type="match status" value="1"/>
</dbReference>
<sequence length="131" mass="15033">MRSIQFVAVMLLAMIAVSTAHRNAYFVFSDGHDEFVIKLTDPSRIAEAREIIRTNATKGVMGIIVKQPVWYNFQWNYYLDPASITFFEMAMEVCDASVSYTEEHLSEVGTDFLPGNRWCPWSSKLDVLDRL</sequence>
<reference evidence="3 4" key="1">
    <citation type="journal article" date="2011" name="Genome Res.">
        <title>Phylogeny-wide analysis of social amoeba genomes highlights ancient origins for complex intercellular communication.</title>
        <authorList>
            <person name="Heidel A.J."/>
            <person name="Lawal H.M."/>
            <person name="Felder M."/>
            <person name="Schilde C."/>
            <person name="Helps N.R."/>
            <person name="Tunggal B."/>
            <person name="Rivero F."/>
            <person name="John U."/>
            <person name="Schleicher M."/>
            <person name="Eichinger L."/>
            <person name="Platzer M."/>
            <person name="Noegel A.A."/>
            <person name="Schaap P."/>
            <person name="Gloeckner G."/>
        </authorList>
    </citation>
    <scope>NUCLEOTIDE SEQUENCE [LARGE SCALE GENOMIC DNA]</scope>
    <source>
        <strain evidence="4">ATCC 26659 / Pp 5 / PN500</strain>
    </source>
</reference>
<dbReference type="Proteomes" id="UP000001396">
    <property type="component" value="Unassembled WGS sequence"/>
</dbReference>
<gene>
    <name evidence="3" type="ORF">PPL_03659</name>
</gene>
<evidence type="ECO:0000256" key="1">
    <source>
        <dbReference type="SAM" id="SignalP"/>
    </source>
</evidence>
<comment type="caution">
    <text evidence="3">The sequence shown here is derived from an EMBL/GenBank/DDBJ whole genome shotgun (WGS) entry which is preliminary data.</text>
</comment>
<protein>
    <recommendedName>
        <fullName evidence="2">BP74 N-terminal domain-containing protein</fullName>
    </recommendedName>
</protein>
<dbReference type="InterPro" id="IPR053344">
    <property type="entry name" value="cAMP-inducible_BP74-like"/>
</dbReference>
<feature type="domain" description="BP74 N-terminal" evidence="2">
    <location>
        <begin position="23"/>
        <end position="125"/>
    </location>
</feature>
<evidence type="ECO:0000259" key="2">
    <source>
        <dbReference type="Pfam" id="PF23621"/>
    </source>
</evidence>